<gene>
    <name evidence="3" type="ORF">CBOVIS_LOCUS10895</name>
</gene>
<comment type="similarity">
    <text evidence="1">Belongs to the VPS26 family.</text>
</comment>
<dbReference type="AlphaFoldDB" id="A0A8S1F9E0"/>
<protein>
    <recommendedName>
        <fullName evidence="5">Vacuolar protein sorting-associated protein 26</fullName>
    </recommendedName>
</protein>
<dbReference type="InterPro" id="IPR028934">
    <property type="entry name" value="Vps26-related"/>
</dbReference>
<accession>A0A8S1F9E0</accession>
<dbReference type="GO" id="GO:0006886">
    <property type="term" value="P:intracellular protein transport"/>
    <property type="evidence" value="ECO:0007669"/>
    <property type="project" value="InterPro"/>
</dbReference>
<name>A0A8S1F9E0_9PELO</name>
<dbReference type="OrthoDB" id="3821113at2759"/>
<reference evidence="3 4" key="1">
    <citation type="submission" date="2020-04" db="EMBL/GenBank/DDBJ databases">
        <authorList>
            <person name="Laetsch R D."/>
            <person name="Stevens L."/>
            <person name="Kumar S."/>
            <person name="Blaxter L. M."/>
        </authorList>
    </citation>
    <scope>NUCLEOTIDE SEQUENCE [LARGE SCALE GENOMIC DNA]</scope>
</reference>
<evidence type="ECO:0000313" key="3">
    <source>
        <dbReference type="EMBL" id="CAB3409213.1"/>
    </source>
</evidence>
<organism evidence="3 4">
    <name type="scientific">Caenorhabditis bovis</name>
    <dbReference type="NCBI Taxonomy" id="2654633"/>
    <lineage>
        <taxon>Eukaryota</taxon>
        <taxon>Metazoa</taxon>
        <taxon>Ecdysozoa</taxon>
        <taxon>Nematoda</taxon>
        <taxon>Chromadorea</taxon>
        <taxon>Rhabditida</taxon>
        <taxon>Rhabditina</taxon>
        <taxon>Rhabditomorpha</taxon>
        <taxon>Rhabditoidea</taxon>
        <taxon>Rhabditidae</taxon>
        <taxon>Peloderinae</taxon>
        <taxon>Caenorhabditis</taxon>
    </lineage>
</organism>
<evidence type="ECO:0000313" key="4">
    <source>
        <dbReference type="Proteomes" id="UP000494206"/>
    </source>
</evidence>
<evidence type="ECO:0008006" key="5">
    <source>
        <dbReference type="Google" id="ProtNLM"/>
    </source>
</evidence>
<dbReference type="Proteomes" id="UP000494206">
    <property type="component" value="Unassembled WGS sequence"/>
</dbReference>
<comment type="caution">
    <text evidence="3">The sequence shown here is derived from an EMBL/GenBank/DDBJ whole genome shotgun (WGS) entry which is preliminary data.</text>
</comment>
<keyword evidence="4" id="KW-1185">Reference proteome</keyword>
<sequence>MVFGFLGPSADIDITLSDENTRRKVEVLIDDGVTSQCCLYYNGESISGTLDIMLKKSKLEHQGVRVEFIGQLEIFYGRGSLKDFLTLRKELATPGVITESVKLPFTFANVEKPYESYSGYSVKLRYFLRAIVVQRMANMVREIEIAVQNLSPEPVLNPSVTLNVGVNDLLSVEIEYNHTTFHLHDVIVGRVYFMQVGLKLKVVELTVVRIETVRCGTSNFENYENVGKYEIVDGSPYKGETIPVRIFLAGYNLTPTMTDVCQKFTVKYMLNMIFIDDCGRQYYKEQDIVLYRRPSPQIPNLKEASPENASNAKLLNTVPPASSEEAECTDSE</sequence>
<dbReference type="PANTHER" id="PTHR12233">
    <property type="entry name" value="VACUOLAR PROTEIN SORTING 26 RELATED"/>
    <property type="match status" value="1"/>
</dbReference>
<dbReference type="Gene3D" id="2.60.40.640">
    <property type="match status" value="2"/>
</dbReference>
<proteinExistence type="inferred from homology"/>
<dbReference type="InterPro" id="IPR014752">
    <property type="entry name" value="Arrestin-like_C"/>
</dbReference>
<dbReference type="EMBL" id="CADEPM010000008">
    <property type="protein sequence ID" value="CAB3409213.1"/>
    <property type="molecule type" value="Genomic_DNA"/>
</dbReference>
<evidence type="ECO:0000256" key="1">
    <source>
        <dbReference type="ARBA" id="ARBA00009100"/>
    </source>
</evidence>
<dbReference type="Pfam" id="PF03643">
    <property type="entry name" value="Vps26"/>
    <property type="match status" value="1"/>
</dbReference>
<evidence type="ECO:0000256" key="2">
    <source>
        <dbReference type="SAM" id="MobiDB-lite"/>
    </source>
</evidence>
<feature type="region of interest" description="Disordered" evidence="2">
    <location>
        <begin position="299"/>
        <end position="332"/>
    </location>
</feature>